<dbReference type="AlphaFoldDB" id="A0A1S4F4P2"/>
<reference evidence="2" key="2">
    <citation type="submission" date="2020-05" db="UniProtKB">
        <authorList>
            <consortium name="EnsemblMetazoa"/>
        </authorList>
    </citation>
    <scope>IDENTIFICATION</scope>
    <source>
        <strain evidence="2">LVP_AGWG</strain>
    </source>
</reference>
<dbReference type="EnsemblMetazoa" id="AAEL003394-RA">
    <property type="protein sequence ID" value="AAEL003394-PA"/>
    <property type="gene ID" value="AAEL003394"/>
</dbReference>
<reference evidence="2 3" key="1">
    <citation type="submission" date="2017-06" db="EMBL/GenBank/DDBJ databases">
        <title>Aedes aegypti genome working group (AGWG) sequencing and assembly.</title>
        <authorList>
            <consortium name="Aedes aegypti Genome Working Group (AGWG)"/>
            <person name="Matthews B.J."/>
        </authorList>
    </citation>
    <scope>NUCLEOTIDE SEQUENCE [LARGE SCALE GENOMIC DNA]</scope>
    <source>
        <strain evidence="2 3">LVP_AGWG</strain>
    </source>
</reference>
<dbReference type="PANTHER" id="PTHR16524">
    <property type="entry name" value="CELL DEATH REGULATOR AVEN"/>
    <property type="match status" value="1"/>
</dbReference>
<evidence type="ECO:0000313" key="2">
    <source>
        <dbReference type="EnsemblMetazoa" id="AAEL003394-PA"/>
    </source>
</evidence>
<feature type="compositionally biased region" description="Basic and acidic residues" evidence="1">
    <location>
        <begin position="46"/>
        <end position="55"/>
    </location>
</feature>
<dbReference type="InParanoid" id="A0A1S4F4P2"/>
<dbReference type="VEuPathDB" id="VectorBase:AAEL003394"/>
<keyword evidence="3" id="KW-1185">Reference proteome</keyword>
<feature type="region of interest" description="Disordered" evidence="1">
    <location>
        <begin position="1"/>
        <end position="80"/>
    </location>
</feature>
<sequence>MDKSVGRDKRRKDKHHKKPPPAKPTPGGPNKPQKEPVPASAPLIVCDDHFSRRPIESNWNSTKNLPSSEGSDSEDEQLRAADFEGLLQMPPSVSGHLFLSTEKHWIIESEEGLTSGGKSGQQYGQRFQIDTKQLTASLATIPFYERNDYPSELFSKQEIDSMKLKAQYESKKYDELCQRLKPPGRMGDKQQVPKPPVKCLIGTDSRPPQPERIVEDPAPPLRPVPCLVGPMALPPELRNDPNVTGGRSQASLVIRLSEVDITADSQQRNVTPPSGESVPIRNDEPTTSEQKLKEDTRRVESKSEATGKETKEDIQQWLDDILDM</sequence>
<protein>
    <submittedName>
        <fullName evidence="2">Uncharacterized protein</fullName>
    </submittedName>
</protein>
<accession>A0A1S4F4P2</accession>
<proteinExistence type="predicted"/>
<dbReference type="Proteomes" id="UP000008820">
    <property type="component" value="Chromosome 3"/>
</dbReference>
<name>A0A1S4F4P2_AEDAE</name>
<gene>
    <name evidence="2" type="primary">5577987</name>
</gene>
<feature type="region of interest" description="Disordered" evidence="1">
    <location>
        <begin position="179"/>
        <end position="227"/>
    </location>
</feature>
<feature type="region of interest" description="Disordered" evidence="1">
    <location>
        <begin position="259"/>
        <end position="324"/>
    </location>
</feature>
<feature type="compositionally biased region" description="Polar residues" evidence="1">
    <location>
        <begin position="57"/>
        <end position="70"/>
    </location>
</feature>
<evidence type="ECO:0000313" key="3">
    <source>
        <dbReference type="Proteomes" id="UP000008820"/>
    </source>
</evidence>
<dbReference type="GO" id="GO:0010972">
    <property type="term" value="P:negative regulation of G2/M transition of mitotic cell cycle"/>
    <property type="evidence" value="ECO:0007669"/>
    <property type="project" value="TreeGrafter"/>
</dbReference>
<dbReference type="PANTHER" id="PTHR16524:SF2">
    <property type="entry name" value="CELL DEATH REGULATOR AVEN"/>
    <property type="match status" value="1"/>
</dbReference>
<feature type="compositionally biased region" description="Basic and acidic residues" evidence="1">
    <location>
        <begin position="290"/>
        <end position="314"/>
    </location>
</feature>
<organism evidence="2 3">
    <name type="scientific">Aedes aegypti</name>
    <name type="common">Yellowfever mosquito</name>
    <name type="synonym">Culex aegypti</name>
    <dbReference type="NCBI Taxonomy" id="7159"/>
    <lineage>
        <taxon>Eukaryota</taxon>
        <taxon>Metazoa</taxon>
        <taxon>Ecdysozoa</taxon>
        <taxon>Arthropoda</taxon>
        <taxon>Hexapoda</taxon>
        <taxon>Insecta</taxon>
        <taxon>Pterygota</taxon>
        <taxon>Neoptera</taxon>
        <taxon>Endopterygota</taxon>
        <taxon>Diptera</taxon>
        <taxon>Nematocera</taxon>
        <taxon>Culicoidea</taxon>
        <taxon>Culicidae</taxon>
        <taxon>Culicinae</taxon>
        <taxon>Aedini</taxon>
        <taxon>Aedes</taxon>
        <taxon>Stegomyia</taxon>
    </lineage>
</organism>
<evidence type="ECO:0000256" key="1">
    <source>
        <dbReference type="SAM" id="MobiDB-lite"/>
    </source>
</evidence>
<dbReference type="InterPro" id="IPR026187">
    <property type="entry name" value="Aven"/>
</dbReference>
<feature type="compositionally biased region" description="Basic residues" evidence="1">
    <location>
        <begin position="8"/>
        <end position="20"/>
    </location>
</feature>
<dbReference type="OrthoDB" id="6338233at2759"/>
<feature type="compositionally biased region" description="Polar residues" evidence="1">
    <location>
        <begin position="263"/>
        <end position="274"/>
    </location>
</feature>